<dbReference type="EMBL" id="CAICTM010000228">
    <property type="protein sequence ID" value="CAB9505401.1"/>
    <property type="molecule type" value="Genomic_DNA"/>
</dbReference>
<dbReference type="PANTHER" id="PTHR13028:SF0">
    <property type="entry name" value="RRNA-PROCESSING PROTEIN EBP2-RELATED"/>
    <property type="match status" value="1"/>
</dbReference>
<feature type="compositionally biased region" description="Basic and acidic residues" evidence="6">
    <location>
        <begin position="74"/>
        <end position="83"/>
    </location>
</feature>
<feature type="compositionally biased region" description="Acidic residues" evidence="6">
    <location>
        <begin position="33"/>
        <end position="46"/>
    </location>
</feature>
<feature type="compositionally biased region" description="Basic residues" evidence="6">
    <location>
        <begin position="1"/>
        <end position="11"/>
    </location>
</feature>
<reference evidence="7" key="1">
    <citation type="submission" date="2020-06" db="EMBL/GenBank/DDBJ databases">
        <authorList>
            <consortium name="Plant Systems Biology data submission"/>
        </authorList>
    </citation>
    <scope>NUCLEOTIDE SEQUENCE</scope>
    <source>
        <strain evidence="7">D6</strain>
    </source>
</reference>
<feature type="region of interest" description="Disordered" evidence="6">
    <location>
        <begin position="1"/>
        <end position="54"/>
    </location>
</feature>
<feature type="compositionally biased region" description="Basic and acidic residues" evidence="6">
    <location>
        <begin position="306"/>
        <end position="325"/>
    </location>
</feature>
<dbReference type="GO" id="GO:0034399">
    <property type="term" value="C:nuclear periphery"/>
    <property type="evidence" value="ECO:0007669"/>
    <property type="project" value="TreeGrafter"/>
</dbReference>
<dbReference type="GO" id="GO:0006364">
    <property type="term" value="P:rRNA processing"/>
    <property type="evidence" value="ECO:0007669"/>
    <property type="project" value="TreeGrafter"/>
</dbReference>
<dbReference type="AlphaFoldDB" id="A0A9N8DN70"/>
<comment type="caution">
    <text evidence="7">The sequence shown here is derived from an EMBL/GenBank/DDBJ whole genome shotgun (WGS) entry which is preliminary data.</text>
</comment>
<evidence type="ECO:0000256" key="5">
    <source>
        <dbReference type="ARBA" id="ARBA00023242"/>
    </source>
</evidence>
<evidence type="ECO:0000313" key="8">
    <source>
        <dbReference type="Proteomes" id="UP001153069"/>
    </source>
</evidence>
<evidence type="ECO:0000256" key="2">
    <source>
        <dbReference type="ARBA" id="ARBA00007336"/>
    </source>
</evidence>
<feature type="compositionally biased region" description="Polar residues" evidence="6">
    <location>
        <begin position="186"/>
        <end position="198"/>
    </location>
</feature>
<evidence type="ECO:0000256" key="4">
    <source>
        <dbReference type="ARBA" id="ARBA00023054"/>
    </source>
</evidence>
<comment type="similarity">
    <text evidence="2">Belongs to the EBP2 family.</text>
</comment>
<feature type="region of interest" description="Disordered" evidence="6">
    <location>
        <begin position="302"/>
        <end position="329"/>
    </location>
</feature>
<dbReference type="OrthoDB" id="443772at2759"/>
<feature type="compositionally biased region" description="Acidic residues" evidence="6">
    <location>
        <begin position="84"/>
        <end position="104"/>
    </location>
</feature>
<dbReference type="GO" id="GO:0005730">
    <property type="term" value="C:nucleolus"/>
    <property type="evidence" value="ECO:0007669"/>
    <property type="project" value="UniProtKB-SubCell"/>
</dbReference>
<dbReference type="Proteomes" id="UP001153069">
    <property type="component" value="Unassembled WGS sequence"/>
</dbReference>
<keyword evidence="3" id="KW-0690">Ribosome biogenesis</keyword>
<evidence type="ECO:0000256" key="3">
    <source>
        <dbReference type="ARBA" id="ARBA00022517"/>
    </source>
</evidence>
<organism evidence="7 8">
    <name type="scientific">Seminavis robusta</name>
    <dbReference type="NCBI Taxonomy" id="568900"/>
    <lineage>
        <taxon>Eukaryota</taxon>
        <taxon>Sar</taxon>
        <taxon>Stramenopiles</taxon>
        <taxon>Ochrophyta</taxon>
        <taxon>Bacillariophyta</taxon>
        <taxon>Bacillariophyceae</taxon>
        <taxon>Bacillariophycidae</taxon>
        <taxon>Naviculales</taxon>
        <taxon>Naviculaceae</taxon>
        <taxon>Seminavis</taxon>
    </lineage>
</organism>
<feature type="compositionally biased region" description="Acidic residues" evidence="6">
    <location>
        <begin position="136"/>
        <end position="152"/>
    </location>
</feature>
<dbReference type="InterPro" id="IPR008610">
    <property type="entry name" value="Ebp2"/>
</dbReference>
<name>A0A9N8DN70_9STRA</name>
<keyword evidence="5" id="KW-0539">Nucleus</keyword>
<keyword evidence="8" id="KW-1185">Reference proteome</keyword>
<feature type="compositionally biased region" description="Basic and acidic residues" evidence="6">
    <location>
        <begin position="119"/>
        <end position="135"/>
    </location>
</feature>
<dbReference type="Pfam" id="PF05890">
    <property type="entry name" value="Ebp2"/>
    <property type="match status" value="1"/>
</dbReference>
<keyword evidence="4" id="KW-0175">Coiled coil</keyword>
<proteinExistence type="inferred from homology"/>
<dbReference type="GO" id="GO:0042273">
    <property type="term" value="P:ribosomal large subunit biogenesis"/>
    <property type="evidence" value="ECO:0007669"/>
    <property type="project" value="TreeGrafter"/>
</dbReference>
<dbReference type="GO" id="GO:0030687">
    <property type="term" value="C:preribosome, large subunit precursor"/>
    <property type="evidence" value="ECO:0007669"/>
    <property type="project" value="TreeGrafter"/>
</dbReference>
<evidence type="ECO:0000256" key="1">
    <source>
        <dbReference type="ARBA" id="ARBA00004604"/>
    </source>
</evidence>
<dbReference type="PANTHER" id="PTHR13028">
    <property type="entry name" value="RRNA PROCESSING PROTEIN EBNA1-BINDING PROTEIN-RELATED"/>
    <property type="match status" value="1"/>
</dbReference>
<evidence type="ECO:0000313" key="7">
    <source>
        <dbReference type="EMBL" id="CAB9505401.1"/>
    </source>
</evidence>
<feature type="region of interest" description="Disordered" evidence="6">
    <location>
        <begin position="363"/>
        <end position="434"/>
    </location>
</feature>
<gene>
    <name evidence="7" type="ORF">SEMRO_229_G093170.1</name>
</gene>
<protein>
    <submittedName>
        <fullName evidence="7">Processing protein EBP2</fullName>
    </submittedName>
</protein>
<evidence type="ECO:0000256" key="6">
    <source>
        <dbReference type="SAM" id="MobiDB-lite"/>
    </source>
</evidence>
<feature type="compositionally biased region" description="Acidic residues" evidence="6">
    <location>
        <begin position="162"/>
        <end position="180"/>
    </location>
</feature>
<accession>A0A9N8DN70</accession>
<feature type="compositionally biased region" description="Basic and acidic residues" evidence="6">
    <location>
        <begin position="12"/>
        <end position="27"/>
    </location>
</feature>
<comment type="subcellular location">
    <subcellularLocation>
        <location evidence="1">Nucleus</location>
        <location evidence="1">Nucleolus</location>
    </subcellularLocation>
</comment>
<feature type="region of interest" description="Disordered" evidence="6">
    <location>
        <begin position="74"/>
        <end position="198"/>
    </location>
</feature>
<sequence length="434" mass="49477">MAKKNKTSKAAKKAEKKGQRKEKEVKKTSSVLEEVEAMSSSDEEPLEQNNKNWNAKAKALKEMIESGSYDKLVAKGKAEKDSKDDNDDDDDESIEEVVLDDEEDNQKNKGNNKRKRKNTKEAETKDSDGQEHSEESEQSDEEEMEDEEDPEEQQQKSKRDQTEEEEIESENSEEEEDNDDEHGVFDTNSKALSAKTAQLQAEKGTFPWAERFDVVPSEPLPFGKADEDTGNKIDIHDDLNREVAFYDVALEAVQLARTKCKQAGIPFARPDDFFAEMVKTDDHMARVKDRLIFENKKIEAVAQRKSNKEQKLRSKEAHSNKIAEKARRKKDNMNFVDDWAKGAASNRGGKYNDQDDQVYLRKMQGRDNNGPNKKRMAANKKYGFGGKRGRFKQNDPKSMNDMSGFNPKGNFGGMGSKRHGKRARDATRKRQKTS</sequence>